<proteinExistence type="predicted"/>
<name>A0A813Z4U6_9BILA</name>
<dbReference type="EMBL" id="CAJNOC010001811">
    <property type="protein sequence ID" value="CAF0892972.1"/>
    <property type="molecule type" value="Genomic_DNA"/>
</dbReference>
<gene>
    <name evidence="2" type="ORF">OXX778_LOCUS11006</name>
</gene>
<dbReference type="AlphaFoldDB" id="A0A813Z4U6"/>
<reference evidence="2" key="1">
    <citation type="submission" date="2021-02" db="EMBL/GenBank/DDBJ databases">
        <authorList>
            <person name="Nowell W R."/>
        </authorList>
    </citation>
    <scope>NUCLEOTIDE SEQUENCE</scope>
    <source>
        <strain evidence="2">Ploen Becks lab</strain>
    </source>
</reference>
<keyword evidence="3" id="KW-1185">Reference proteome</keyword>
<comment type="caution">
    <text evidence="2">The sequence shown here is derived from an EMBL/GenBank/DDBJ whole genome shotgun (WGS) entry which is preliminary data.</text>
</comment>
<keyword evidence="1" id="KW-0472">Membrane</keyword>
<feature type="transmembrane region" description="Helical" evidence="1">
    <location>
        <begin position="300"/>
        <end position="325"/>
    </location>
</feature>
<evidence type="ECO:0000256" key="1">
    <source>
        <dbReference type="SAM" id="Phobius"/>
    </source>
</evidence>
<keyword evidence="1" id="KW-1133">Transmembrane helix</keyword>
<evidence type="ECO:0000313" key="2">
    <source>
        <dbReference type="EMBL" id="CAF0892972.1"/>
    </source>
</evidence>
<evidence type="ECO:0000313" key="3">
    <source>
        <dbReference type="Proteomes" id="UP000663879"/>
    </source>
</evidence>
<protein>
    <submittedName>
        <fullName evidence="2">Uncharacterized protein</fullName>
    </submittedName>
</protein>
<organism evidence="2 3">
    <name type="scientific">Brachionus calyciflorus</name>
    <dbReference type="NCBI Taxonomy" id="104777"/>
    <lineage>
        <taxon>Eukaryota</taxon>
        <taxon>Metazoa</taxon>
        <taxon>Spiralia</taxon>
        <taxon>Gnathifera</taxon>
        <taxon>Rotifera</taxon>
        <taxon>Eurotatoria</taxon>
        <taxon>Monogononta</taxon>
        <taxon>Pseudotrocha</taxon>
        <taxon>Ploima</taxon>
        <taxon>Brachionidae</taxon>
        <taxon>Brachionus</taxon>
    </lineage>
</organism>
<sequence length="365" mass="41422">MEANVFSKLYGKKSKTTSHTHISQYPQSNEWSSPSEEITLFDHIFGTPSKSFTANERQSNKTLPVPFFDNSKEENTQQKTLFEQLFDYDFSRPRSQNISPGSTSPIKLTEKYSDNNLSKITRENLNLTSPVKMSSVASRPITNVQPLMFNRPLVTDKTEELNWKSSAETSIEEIKEKKLPIHYVDHEPVVKISEPVLIEEAEINATQLDGENTNVVSNSLTKIATLSQFSTICLESISKFQEPEKQIRSISFDKSINTESFGNTNENENKINNFGDVKVEKIKEQKLSKSDISNKFKKRVLIISLVVGFVLLFMLLAGLLSGLIINLNNSSKNNSSVTQIYYLYTNQAKMFRLYTKPVLNESSKT</sequence>
<dbReference type="Proteomes" id="UP000663879">
    <property type="component" value="Unassembled WGS sequence"/>
</dbReference>
<accession>A0A813Z4U6</accession>
<keyword evidence="1" id="KW-0812">Transmembrane</keyword>